<evidence type="ECO:0000313" key="1">
    <source>
        <dbReference type="EMBL" id="KIO25236.1"/>
    </source>
</evidence>
<reference evidence="2" key="2">
    <citation type="submission" date="2015-01" db="EMBL/GenBank/DDBJ databases">
        <title>Evolutionary Origins and Diversification of the Mycorrhizal Mutualists.</title>
        <authorList>
            <consortium name="DOE Joint Genome Institute"/>
            <consortium name="Mycorrhizal Genomics Consortium"/>
            <person name="Kohler A."/>
            <person name="Kuo A."/>
            <person name="Nagy L.G."/>
            <person name="Floudas D."/>
            <person name="Copeland A."/>
            <person name="Barry K.W."/>
            <person name="Cichocki N."/>
            <person name="Veneault-Fourrey C."/>
            <person name="LaButti K."/>
            <person name="Lindquist E.A."/>
            <person name="Lipzen A."/>
            <person name="Lundell T."/>
            <person name="Morin E."/>
            <person name="Murat C."/>
            <person name="Riley R."/>
            <person name="Ohm R."/>
            <person name="Sun H."/>
            <person name="Tunlid A."/>
            <person name="Henrissat B."/>
            <person name="Grigoriev I.V."/>
            <person name="Hibbett D.S."/>
            <person name="Martin F."/>
        </authorList>
    </citation>
    <scope>NUCLEOTIDE SEQUENCE [LARGE SCALE GENOMIC DNA]</scope>
    <source>
        <strain evidence="2">MUT 4182</strain>
    </source>
</reference>
<reference evidence="1 2" key="1">
    <citation type="submission" date="2014-04" db="EMBL/GenBank/DDBJ databases">
        <authorList>
            <consortium name="DOE Joint Genome Institute"/>
            <person name="Kuo A."/>
            <person name="Girlanda M."/>
            <person name="Perotto S."/>
            <person name="Kohler A."/>
            <person name="Nagy L.G."/>
            <person name="Floudas D."/>
            <person name="Copeland A."/>
            <person name="Barry K.W."/>
            <person name="Cichocki N."/>
            <person name="Veneault-Fourrey C."/>
            <person name="LaButti K."/>
            <person name="Lindquist E.A."/>
            <person name="Lipzen A."/>
            <person name="Lundell T."/>
            <person name="Morin E."/>
            <person name="Murat C."/>
            <person name="Sun H."/>
            <person name="Tunlid A."/>
            <person name="Henrissat B."/>
            <person name="Grigoriev I.V."/>
            <person name="Hibbett D.S."/>
            <person name="Martin F."/>
            <person name="Nordberg H.P."/>
            <person name="Cantor M.N."/>
            <person name="Hua S.X."/>
        </authorList>
    </citation>
    <scope>NUCLEOTIDE SEQUENCE [LARGE SCALE GENOMIC DNA]</scope>
    <source>
        <strain evidence="1 2">MUT 4182</strain>
    </source>
</reference>
<dbReference type="EMBL" id="KN823046">
    <property type="protein sequence ID" value="KIO25236.1"/>
    <property type="molecule type" value="Genomic_DNA"/>
</dbReference>
<name>A0A0C3QG55_9AGAM</name>
<keyword evidence="2" id="KW-1185">Reference proteome</keyword>
<organism evidence="1 2">
    <name type="scientific">Tulasnella calospora MUT 4182</name>
    <dbReference type="NCBI Taxonomy" id="1051891"/>
    <lineage>
        <taxon>Eukaryota</taxon>
        <taxon>Fungi</taxon>
        <taxon>Dikarya</taxon>
        <taxon>Basidiomycota</taxon>
        <taxon>Agaricomycotina</taxon>
        <taxon>Agaricomycetes</taxon>
        <taxon>Cantharellales</taxon>
        <taxon>Tulasnellaceae</taxon>
        <taxon>Tulasnella</taxon>
    </lineage>
</organism>
<protein>
    <submittedName>
        <fullName evidence="1">Uncharacterized protein</fullName>
    </submittedName>
</protein>
<proteinExistence type="predicted"/>
<dbReference type="HOGENOM" id="CLU_2428674_0_0_1"/>
<gene>
    <name evidence="1" type="ORF">M407DRAFT_93575</name>
</gene>
<accession>A0A0C3QG55</accession>
<evidence type="ECO:0000313" key="2">
    <source>
        <dbReference type="Proteomes" id="UP000054248"/>
    </source>
</evidence>
<sequence length="91" mass="10256">MIYGVVEQKPFVTKFRLLIISCQRQALLLVPRLVGRGAVSGPVRGATAAAREHRYRSLLYVDPQNDLFFKSICSLFAYSPRGIHGSCCWRV</sequence>
<dbReference type="Proteomes" id="UP000054248">
    <property type="component" value="Unassembled WGS sequence"/>
</dbReference>
<dbReference type="AlphaFoldDB" id="A0A0C3QG55"/>